<proteinExistence type="predicted"/>
<protein>
    <recommendedName>
        <fullName evidence="1">DUF6533 domain-containing protein</fullName>
    </recommendedName>
</protein>
<evidence type="ECO:0000259" key="1">
    <source>
        <dbReference type="Pfam" id="PF20151"/>
    </source>
</evidence>
<dbReference type="OrthoDB" id="2689025at2759"/>
<dbReference type="Proteomes" id="UP000053989">
    <property type="component" value="Unassembled WGS sequence"/>
</dbReference>
<dbReference type="AlphaFoldDB" id="A0A0C3DHG0"/>
<sequence>MLLDIGVCLGIVQLAIAYYDYFLTLEGEIELFWKKSRRSWPFALFVANRYVLVLGRLPTIAALFWKLPESVRGVFMLGKSS</sequence>
<dbReference type="HOGENOM" id="CLU_183208_0_0_1"/>
<accession>A0A0C3DHG0</accession>
<organism evidence="2 3">
    <name type="scientific">Scleroderma citrinum Foug A</name>
    <dbReference type="NCBI Taxonomy" id="1036808"/>
    <lineage>
        <taxon>Eukaryota</taxon>
        <taxon>Fungi</taxon>
        <taxon>Dikarya</taxon>
        <taxon>Basidiomycota</taxon>
        <taxon>Agaricomycotina</taxon>
        <taxon>Agaricomycetes</taxon>
        <taxon>Agaricomycetidae</taxon>
        <taxon>Boletales</taxon>
        <taxon>Sclerodermatineae</taxon>
        <taxon>Sclerodermataceae</taxon>
        <taxon>Scleroderma</taxon>
    </lineage>
</organism>
<dbReference type="Pfam" id="PF20151">
    <property type="entry name" value="DUF6533"/>
    <property type="match status" value="1"/>
</dbReference>
<dbReference type="InterPro" id="IPR045340">
    <property type="entry name" value="DUF6533"/>
</dbReference>
<evidence type="ECO:0000313" key="2">
    <source>
        <dbReference type="EMBL" id="KIM55506.1"/>
    </source>
</evidence>
<dbReference type="EMBL" id="KN822133">
    <property type="protein sequence ID" value="KIM55506.1"/>
    <property type="molecule type" value="Genomic_DNA"/>
</dbReference>
<evidence type="ECO:0000313" key="3">
    <source>
        <dbReference type="Proteomes" id="UP000053989"/>
    </source>
</evidence>
<feature type="domain" description="DUF6533" evidence="1">
    <location>
        <begin position="10"/>
        <end position="52"/>
    </location>
</feature>
<dbReference type="InParanoid" id="A0A0C3DHG0"/>
<reference evidence="3" key="2">
    <citation type="submission" date="2015-01" db="EMBL/GenBank/DDBJ databases">
        <title>Evolutionary Origins and Diversification of the Mycorrhizal Mutualists.</title>
        <authorList>
            <consortium name="DOE Joint Genome Institute"/>
            <consortium name="Mycorrhizal Genomics Consortium"/>
            <person name="Kohler A."/>
            <person name="Kuo A."/>
            <person name="Nagy L.G."/>
            <person name="Floudas D."/>
            <person name="Copeland A."/>
            <person name="Barry K.W."/>
            <person name="Cichocki N."/>
            <person name="Veneault-Fourrey C."/>
            <person name="LaButti K."/>
            <person name="Lindquist E.A."/>
            <person name="Lipzen A."/>
            <person name="Lundell T."/>
            <person name="Morin E."/>
            <person name="Murat C."/>
            <person name="Riley R."/>
            <person name="Ohm R."/>
            <person name="Sun H."/>
            <person name="Tunlid A."/>
            <person name="Henrissat B."/>
            <person name="Grigoriev I.V."/>
            <person name="Hibbett D.S."/>
            <person name="Martin F."/>
        </authorList>
    </citation>
    <scope>NUCLEOTIDE SEQUENCE [LARGE SCALE GENOMIC DNA]</scope>
    <source>
        <strain evidence="3">Foug A</strain>
    </source>
</reference>
<reference evidence="2 3" key="1">
    <citation type="submission" date="2014-04" db="EMBL/GenBank/DDBJ databases">
        <authorList>
            <consortium name="DOE Joint Genome Institute"/>
            <person name="Kuo A."/>
            <person name="Kohler A."/>
            <person name="Nagy L.G."/>
            <person name="Floudas D."/>
            <person name="Copeland A."/>
            <person name="Barry K.W."/>
            <person name="Cichocki N."/>
            <person name="Veneault-Fourrey C."/>
            <person name="LaButti K."/>
            <person name="Lindquist E.A."/>
            <person name="Lipzen A."/>
            <person name="Lundell T."/>
            <person name="Morin E."/>
            <person name="Murat C."/>
            <person name="Sun H."/>
            <person name="Tunlid A."/>
            <person name="Henrissat B."/>
            <person name="Grigoriev I.V."/>
            <person name="Hibbett D.S."/>
            <person name="Martin F."/>
            <person name="Nordberg H.P."/>
            <person name="Cantor M.N."/>
            <person name="Hua S.X."/>
        </authorList>
    </citation>
    <scope>NUCLEOTIDE SEQUENCE [LARGE SCALE GENOMIC DNA]</scope>
    <source>
        <strain evidence="2 3">Foug A</strain>
    </source>
</reference>
<name>A0A0C3DHG0_9AGAM</name>
<gene>
    <name evidence="2" type="ORF">SCLCIDRAFT_1221071</name>
</gene>
<keyword evidence="3" id="KW-1185">Reference proteome</keyword>